<evidence type="ECO:0000256" key="12">
    <source>
        <dbReference type="HAMAP-Rule" id="MF_01398"/>
    </source>
</evidence>
<evidence type="ECO:0000313" key="16">
    <source>
        <dbReference type="EMBL" id="MCU6743517.1"/>
    </source>
</evidence>
<feature type="transmembrane region" description="Helical" evidence="12">
    <location>
        <begin position="6"/>
        <end position="22"/>
    </location>
</feature>
<keyword evidence="4 12" id="KW-0812">Transmembrane</keyword>
<dbReference type="EMBL" id="JAOQKJ010000002">
    <property type="protein sequence ID" value="MCU6743517.1"/>
    <property type="molecule type" value="Genomic_DNA"/>
</dbReference>
<keyword evidence="8 12" id="KW-0472">Membrane</keyword>
<keyword evidence="3 12" id="KW-0138">CF(0)</keyword>
<proteinExistence type="inferred from homology"/>
<keyword evidence="6 12" id="KW-1133">Transmembrane helix</keyword>
<evidence type="ECO:0000256" key="10">
    <source>
        <dbReference type="ARBA" id="ARBA00025198"/>
    </source>
</evidence>
<evidence type="ECO:0000256" key="1">
    <source>
        <dbReference type="ARBA" id="ARBA00005513"/>
    </source>
</evidence>
<dbReference type="InterPro" id="IPR028987">
    <property type="entry name" value="ATP_synth_B-like_membr_sf"/>
</dbReference>
<dbReference type="Pfam" id="PF00430">
    <property type="entry name" value="ATP-synt_B"/>
    <property type="match status" value="1"/>
</dbReference>
<protein>
    <recommendedName>
        <fullName evidence="12">ATP synthase subunit b</fullName>
    </recommendedName>
    <alternativeName>
        <fullName evidence="12">ATP synthase F(0) sector subunit b</fullName>
    </alternativeName>
    <alternativeName>
        <fullName evidence="12">ATPase subunit I</fullName>
    </alternativeName>
    <alternativeName>
        <fullName evidence="12">F-type ATPase subunit b</fullName>
        <shortName evidence="12">F-ATPase subunit b</shortName>
    </alternativeName>
</protein>
<comment type="similarity">
    <text evidence="1 12 13">Belongs to the ATPase B chain family.</text>
</comment>
<comment type="function">
    <text evidence="12">Component of the F(0) channel, it forms part of the peripheral stalk, linking F(1) to F(0).</text>
</comment>
<organism evidence="16 17">
    <name type="scientific">Suilimivivens aceti</name>
    <dbReference type="NCBI Taxonomy" id="2981774"/>
    <lineage>
        <taxon>Bacteria</taxon>
        <taxon>Bacillati</taxon>
        <taxon>Bacillota</taxon>
        <taxon>Clostridia</taxon>
        <taxon>Lachnospirales</taxon>
        <taxon>Lachnospiraceae</taxon>
        <taxon>Suilimivivens</taxon>
    </lineage>
</organism>
<keyword evidence="2 12" id="KW-0813">Transport</keyword>
<evidence type="ECO:0000256" key="2">
    <source>
        <dbReference type="ARBA" id="ARBA00022448"/>
    </source>
</evidence>
<evidence type="ECO:0000256" key="13">
    <source>
        <dbReference type="RuleBase" id="RU003848"/>
    </source>
</evidence>
<dbReference type="InterPro" id="IPR050059">
    <property type="entry name" value="ATP_synthase_B_chain"/>
</dbReference>
<dbReference type="PANTHER" id="PTHR33445">
    <property type="entry name" value="ATP SYNTHASE SUBUNIT B', CHLOROPLASTIC"/>
    <property type="match status" value="1"/>
</dbReference>
<feature type="compositionally biased region" description="Basic and acidic residues" evidence="15">
    <location>
        <begin position="137"/>
        <end position="162"/>
    </location>
</feature>
<evidence type="ECO:0000256" key="6">
    <source>
        <dbReference type="ARBA" id="ARBA00022989"/>
    </source>
</evidence>
<evidence type="ECO:0000256" key="7">
    <source>
        <dbReference type="ARBA" id="ARBA00023065"/>
    </source>
</evidence>
<dbReference type="PANTHER" id="PTHR33445:SF2">
    <property type="entry name" value="ATP SYNTHASE SUBUNIT B', CHLOROPLASTIC"/>
    <property type="match status" value="1"/>
</dbReference>
<evidence type="ECO:0000256" key="4">
    <source>
        <dbReference type="ARBA" id="ARBA00022692"/>
    </source>
</evidence>
<dbReference type="Proteomes" id="UP001652432">
    <property type="component" value="Unassembled WGS sequence"/>
</dbReference>
<keyword evidence="17" id="KW-1185">Reference proteome</keyword>
<gene>
    <name evidence="12" type="primary">atpF</name>
    <name evidence="16" type="ORF">OCV77_03190</name>
</gene>
<evidence type="ECO:0000256" key="9">
    <source>
        <dbReference type="ARBA" id="ARBA00023310"/>
    </source>
</evidence>
<dbReference type="InterPro" id="IPR002146">
    <property type="entry name" value="ATP_synth_b/b'su_bac/chlpt"/>
</dbReference>
<dbReference type="HAMAP" id="MF_01398">
    <property type="entry name" value="ATP_synth_b_bprime"/>
    <property type="match status" value="1"/>
</dbReference>
<accession>A0ABT2T0P7</accession>
<evidence type="ECO:0000256" key="8">
    <source>
        <dbReference type="ARBA" id="ARBA00023136"/>
    </source>
</evidence>
<evidence type="ECO:0000256" key="11">
    <source>
        <dbReference type="ARBA" id="ARBA00037847"/>
    </source>
</evidence>
<keyword evidence="7 12" id="KW-0406">Ion transport</keyword>
<name>A0ABT2T0P7_9FIRM</name>
<feature type="region of interest" description="Disordered" evidence="15">
    <location>
        <begin position="133"/>
        <end position="162"/>
    </location>
</feature>
<dbReference type="Gene3D" id="1.20.5.620">
    <property type="entry name" value="F1F0 ATP synthase subunit B, membrane domain"/>
    <property type="match status" value="1"/>
</dbReference>
<evidence type="ECO:0000256" key="5">
    <source>
        <dbReference type="ARBA" id="ARBA00022781"/>
    </source>
</evidence>
<evidence type="ECO:0000256" key="3">
    <source>
        <dbReference type="ARBA" id="ARBA00022547"/>
    </source>
</evidence>
<feature type="coiled-coil region" evidence="14">
    <location>
        <begin position="38"/>
        <end position="98"/>
    </location>
</feature>
<keyword evidence="9 12" id="KW-0066">ATP synthesis</keyword>
<keyword evidence="5 12" id="KW-0375">Hydrogen ion transport</keyword>
<dbReference type="RefSeq" id="WP_262573271.1">
    <property type="nucleotide sequence ID" value="NZ_JAOQKJ010000002.1"/>
</dbReference>
<keyword evidence="12" id="KW-1003">Cell membrane</keyword>
<comment type="subunit">
    <text evidence="12">F-type ATPases have 2 components, F(1) - the catalytic core - and F(0) - the membrane proton channel. F(1) has five subunits: alpha(3), beta(3), gamma(1), delta(1), epsilon(1). F(0) has three main subunits: a(1), b(2) and c(10-14). The alpha and beta chains form an alternating ring which encloses part of the gamma chain. F(1) is attached to F(0) by a central stalk formed by the gamma and epsilon chains, while a peripheral stalk is formed by the delta and b chains.</text>
</comment>
<comment type="function">
    <text evidence="10 12">F(1)F(0) ATP synthase produces ATP from ADP in the presence of a proton or sodium gradient. F-type ATPases consist of two structural domains, F(1) containing the extramembraneous catalytic core and F(0) containing the membrane proton channel, linked together by a central stalk and a peripheral stalk. During catalysis, ATP synthesis in the catalytic domain of F(1) is coupled via a rotary mechanism of the central stalk subunits to proton translocation.</text>
</comment>
<reference evidence="16 17" key="1">
    <citation type="journal article" date="2021" name="ISME Commun">
        <title>Automated analysis of genomic sequences facilitates high-throughput and comprehensive description of bacteria.</title>
        <authorList>
            <person name="Hitch T.C.A."/>
        </authorList>
    </citation>
    <scope>NUCLEOTIDE SEQUENCE [LARGE SCALE GENOMIC DNA]</scope>
    <source>
        <strain evidence="16 17">Sanger_18</strain>
    </source>
</reference>
<keyword evidence="14" id="KW-0175">Coiled coil</keyword>
<sequence length="162" mass="18667">MLRLDINLLFTIINLLIWYLLIKKFLFKPVNNIIAKREEAIEGRYKEAEQEKLEAGQQKEKYEALQSGIQDEKAQVMKKAQEDARAAYQQIVEEANRKAGQIIEDSQKTAELEHSKMVSRAEKEIRSLLFSAASEGMQKEEDNSELYDKFLTKAGESEHAES</sequence>
<comment type="subcellular location">
    <subcellularLocation>
        <location evidence="12">Cell membrane</location>
        <topology evidence="12">Single-pass membrane protein</topology>
    </subcellularLocation>
    <subcellularLocation>
        <location evidence="11">Endomembrane system</location>
        <topology evidence="11">Single-pass membrane protein</topology>
    </subcellularLocation>
</comment>
<comment type="caution">
    <text evidence="16">The sequence shown here is derived from an EMBL/GenBank/DDBJ whole genome shotgun (WGS) entry which is preliminary data.</text>
</comment>
<evidence type="ECO:0000256" key="15">
    <source>
        <dbReference type="SAM" id="MobiDB-lite"/>
    </source>
</evidence>
<evidence type="ECO:0000256" key="14">
    <source>
        <dbReference type="SAM" id="Coils"/>
    </source>
</evidence>
<dbReference type="CDD" id="cd06503">
    <property type="entry name" value="ATP-synt_Fo_b"/>
    <property type="match status" value="1"/>
</dbReference>
<evidence type="ECO:0000313" key="17">
    <source>
        <dbReference type="Proteomes" id="UP001652432"/>
    </source>
</evidence>
<dbReference type="SUPFAM" id="SSF81573">
    <property type="entry name" value="F1F0 ATP synthase subunit B, membrane domain"/>
    <property type="match status" value="1"/>
</dbReference>